<dbReference type="AlphaFoldDB" id="A0A2T4JXY6"/>
<keyword evidence="3" id="KW-1185">Reference proteome</keyword>
<comment type="caution">
    <text evidence="2">The sequence shown here is derived from an EMBL/GenBank/DDBJ whole genome shotgun (WGS) entry which is preliminary data.</text>
</comment>
<evidence type="ECO:0000313" key="3">
    <source>
        <dbReference type="Proteomes" id="UP000241010"/>
    </source>
</evidence>
<feature type="chain" id="PRO_5015414813" evidence="1">
    <location>
        <begin position="24"/>
        <end position="238"/>
    </location>
</feature>
<accession>A0A2T4JXY6</accession>
<name>A0A2T4JXY6_9RHOB</name>
<organism evidence="2 3">
    <name type="scientific">Cereibacter changlensis JA139</name>
    <dbReference type="NCBI Taxonomy" id="1188249"/>
    <lineage>
        <taxon>Bacteria</taxon>
        <taxon>Pseudomonadati</taxon>
        <taxon>Pseudomonadota</taxon>
        <taxon>Alphaproteobacteria</taxon>
        <taxon>Rhodobacterales</taxon>
        <taxon>Paracoccaceae</taxon>
        <taxon>Cereibacter</taxon>
    </lineage>
</organism>
<protein>
    <submittedName>
        <fullName evidence="2">Uncharacterized protein</fullName>
    </submittedName>
</protein>
<proteinExistence type="predicted"/>
<keyword evidence="1" id="KW-0732">Signal</keyword>
<evidence type="ECO:0000256" key="1">
    <source>
        <dbReference type="SAM" id="SignalP"/>
    </source>
</evidence>
<sequence length="238" mass="25576">MRRRLRGFLLAALPLWLAGPVAAGPWPRDDSAIFLILSQERDAAGNGFTGLYAEYGLSPRDTLGLELGRNSFGDSSLLLWLQRGFSFGKLRFASSLGLGLSQQETEFRPLAQLGLSLGQGIDTPFGAGWLAADTRFLVIARPVSETVRLNATTEVNYLYLAPETGVEADLTLGLKPRDGIMLIGQLRMEQPEKGDFAASLSASVVRDLGRRAKAELGLVGPLTGGGEPSLKLAAWLSF</sequence>
<evidence type="ECO:0000313" key="2">
    <source>
        <dbReference type="EMBL" id="PTE22778.1"/>
    </source>
</evidence>
<feature type="signal peptide" evidence="1">
    <location>
        <begin position="1"/>
        <end position="23"/>
    </location>
</feature>
<gene>
    <name evidence="2" type="ORF">C5F48_05360</name>
</gene>
<dbReference type="EMBL" id="PZKG01000015">
    <property type="protein sequence ID" value="PTE22778.1"/>
    <property type="molecule type" value="Genomic_DNA"/>
</dbReference>
<reference evidence="2 3" key="1">
    <citation type="submission" date="2018-03" db="EMBL/GenBank/DDBJ databases">
        <title>Cereibacter changlensis.</title>
        <authorList>
            <person name="Meyer T.E."/>
            <person name="Miller S."/>
            <person name="Lodha T."/>
            <person name="Gandham S."/>
            <person name="Chintalapati S."/>
            <person name="Chintalapati V.R."/>
        </authorList>
    </citation>
    <scope>NUCLEOTIDE SEQUENCE [LARGE SCALE GENOMIC DNA]</scope>
    <source>
        <strain evidence="2 3">JA139</strain>
    </source>
</reference>
<dbReference type="Proteomes" id="UP000241010">
    <property type="component" value="Unassembled WGS sequence"/>
</dbReference>
<dbReference type="RefSeq" id="WP_107662881.1">
    <property type="nucleotide sequence ID" value="NZ_PZKG01000015.1"/>
</dbReference>